<dbReference type="InterPro" id="IPR001608">
    <property type="entry name" value="Ala_racemase_N"/>
</dbReference>
<proteinExistence type="inferred from homology"/>
<dbReference type="EMBL" id="JBBKZS010000011">
    <property type="protein sequence ID" value="MEJ8857556.1"/>
    <property type="molecule type" value="Genomic_DNA"/>
</dbReference>
<evidence type="ECO:0000256" key="2">
    <source>
        <dbReference type="ARBA" id="ARBA00023239"/>
    </source>
</evidence>
<dbReference type="Pfam" id="PF14031">
    <property type="entry name" value="D-ser_dehydrat"/>
    <property type="match status" value="1"/>
</dbReference>
<evidence type="ECO:0000313" key="4">
    <source>
        <dbReference type="EMBL" id="MEJ8857556.1"/>
    </source>
</evidence>
<dbReference type="SMART" id="SM01119">
    <property type="entry name" value="D-ser_dehydrat"/>
    <property type="match status" value="1"/>
</dbReference>
<keyword evidence="4" id="KW-0413">Isomerase</keyword>
<dbReference type="PANTHER" id="PTHR28004:SF2">
    <property type="entry name" value="D-SERINE DEHYDRATASE"/>
    <property type="match status" value="1"/>
</dbReference>
<dbReference type="Pfam" id="PF01168">
    <property type="entry name" value="Ala_racemase_N"/>
    <property type="match status" value="1"/>
</dbReference>
<dbReference type="Gene3D" id="2.40.37.20">
    <property type="entry name" value="D-serine dehydratase-like domain"/>
    <property type="match status" value="1"/>
</dbReference>
<dbReference type="PANTHER" id="PTHR28004">
    <property type="entry name" value="ZGC:162816-RELATED"/>
    <property type="match status" value="1"/>
</dbReference>
<gene>
    <name evidence="4" type="ORF">WKW79_23495</name>
</gene>
<dbReference type="Proteomes" id="UP001367030">
    <property type="component" value="Unassembled WGS sequence"/>
</dbReference>
<dbReference type="EC" id="5.1.1.1" evidence="4"/>
<dbReference type="InterPro" id="IPR029066">
    <property type="entry name" value="PLP-binding_barrel"/>
</dbReference>
<dbReference type="SUPFAM" id="SSF51419">
    <property type="entry name" value="PLP-binding barrel"/>
    <property type="match status" value="1"/>
</dbReference>
<comment type="similarity">
    <text evidence="1">Belongs to the DSD1 family.</text>
</comment>
<keyword evidence="5" id="KW-1185">Reference proteome</keyword>
<evidence type="ECO:0000256" key="1">
    <source>
        <dbReference type="ARBA" id="ARBA00005323"/>
    </source>
</evidence>
<sequence>MTLPSSPSLVLDLDAFDRNVTSMARTIVHEGGKRWRPHVKAIRAPDLVHQLIAAGANGVTCSTVGEAQVMVDAGIRDVLVASQVVHSSDLDRLAQLNRDASVMCAVDAPAHVLMLAAAAKRHGVRLPVLVEVEVGLERAGTEPGQEAVALARGVHAQPSLKFMGFVAWEGHVTRLPDPAARPEAIRSAVRLLTCSADLAREQGLPVQIVSCGGTATFLTTSFLSGVTEIQAGGGVFGDLRTRETLGVPMACALWLHATVLARPTPQRIVCDAGWKTLPHYPVAPRASGLSEVLHMAPAAEHLTLTLADGASQPAIGERIVFEPGYADAITFLHRTMHATREGGAPSTVQIPAAR</sequence>
<comment type="caution">
    <text evidence="4">The sequence shown here is derived from an EMBL/GenBank/DDBJ whole genome shotgun (WGS) entry which is preliminary data.</text>
</comment>
<dbReference type="GO" id="GO:0008784">
    <property type="term" value="F:alanine racemase activity"/>
    <property type="evidence" value="ECO:0007669"/>
    <property type="project" value="UniProtKB-EC"/>
</dbReference>
<reference evidence="4 5" key="1">
    <citation type="submission" date="2024-03" db="EMBL/GenBank/DDBJ databases">
        <title>Novel species of the genus Variovorax.</title>
        <authorList>
            <person name="Liu Q."/>
            <person name="Xin Y.-H."/>
        </authorList>
    </citation>
    <scope>NUCLEOTIDE SEQUENCE [LARGE SCALE GENOMIC DNA]</scope>
    <source>
        <strain evidence="4 5">KACC 18901</strain>
    </source>
</reference>
<dbReference type="InterPro" id="IPR042208">
    <property type="entry name" value="D-ser_dehydrat-like_sf"/>
</dbReference>
<protein>
    <submittedName>
        <fullName evidence="4">Alanine racemase</fullName>
        <ecNumber evidence="4">5.1.1.1</ecNumber>
    </submittedName>
</protein>
<dbReference type="RefSeq" id="WP_340337622.1">
    <property type="nucleotide sequence ID" value="NZ_JBBKZS010000011.1"/>
</dbReference>
<evidence type="ECO:0000313" key="5">
    <source>
        <dbReference type="Proteomes" id="UP001367030"/>
    </source>
</evidence>
<dbReference type="Gene3D" id="3.20.20.10">
    <property type="entry name" value="Alanine racemase"/>
    <property type="match status" value="1"/>
</dbReference>
<feature type="domain" description="D-serine dehydratase-like" evidence="3">
    <location>
        <begin position="252"/>
        <end position="340"/>
    </location>
</feature>
<accession>A0ABU8XD73</accession>
<dbReference type="InterPro" id="IPR026956">
    <property type="entry name" value="D-ser_dehydrat-like_dom"/>
</dbReference>
<dbReference type="InterPro" id="IPR051466">
    <property type="entry name" value="D-amino_acid_metab_enzyme"/>
</dbReference>
<keyword evidence="2" id="KW-0456">Lyase</keyword>
<organism evidence="4 5">
    <name type="scientific">Variovorax robiniae</name>
    <dbReference type="NCBI Taxonomy" id="1836199"/>
    <lineage>
        <taxon>Bacteria</taxon>
        <taxon>Pseudomonadati</taxon>
        <taxon>Pseudomonadota</taxon>
        <taxon>Betaproteobacteria</taxon>
        <taxon>Burkholderiales</taxon>
        <taxon>Comamonadaceae</taxon>
        <taxon>Variovorax</taxon>
    </lineage>
</organism>
<evidence type="ECO:0000259" key="3">
    <source>
        <dbReference type="SMART" id="SM01119"/>
    </source>
</evidence>
<name>A0ABU8XD73_9BURK</name>